<accession>A0AAN6GS52</accession>
<proteinExistence type="predicted"/>
<dbReference type="EMBL" id="JAPDMZ010000046">
    <property type="protein sequence ID" value="KAK0553730.1"/>
    <property type="molecule type" value="Genomic_DNA"/>
</dbReference>
<organism evidence="1 2">
    <name type="scientific">Tilletia horrida</name>
    <dbReference type="NCBI Taxonomy" id="155126"/>
    <lineage>
        <taxon>Eukaryota</taxon>
        <taxon>Fungi</taxon>
        <taxon>Dikarya</taxon>
        <taxon>Basidiomycota</taxon>
        <taxon>Ustilaginomycotina</taxon>
        <taxon>Exobasidiomycetes</taxon>
        <taxon>Tilletiales</taxon>
        <taxon>Tilletiaceae</taxon>
        <taxon>Tilletia</taxon>
    </lineage>
</organism>
<dbReference type="AlphaFoldDB" id="A0AAN6GS52"/>
<comment type="caution">
    <text evidence="1">The sequence shown here is derived from an EMBL/GenBank/DDBJ whole genome shotgun (WGS) entry which is preliminary data.</text>
</comment>
<gene>
    <name evidence="1" type="ORF">OC846_002388</name>
</gene>
<evidence type="ECO:0000313" key="2">
    <source>
        <dbReference type="Proteomes" id="UP001176517"/>
    </source>
</evidence>
<name>A0AAN6GS52_9BASI</name>
<reference evidence="1" key="1">
    <citation type="journal article" date="2023" name="PhytoFront">
        <title>Draft Genome Resources of Seven Strains of Tilletia horrida, Causal Agent of Kernel Smut of Rice.</title>
        <authorList>
            <person name="Khanal S."/>
            <person name="Antony Babu S."/>
            <person name="Zhou X.G."/>
        </authorList>
    </citation>
    <scope>NUCLEOTIDE SEQUENCE</scope>
    <source>
        <strain evidence="1">TX6</strain>
    </source>
</reference>
<sequence>MTASASRKAVDSTPIFFNEFLKLTLPPIDSLNPDVVASTPGIAHANQSSALGPAYTSTPISEPEPLTAWPEEVRLWSDFQKNVQEALESLSDNEGFQHILAPCAFRKGDLPQATLLPSVHLWVIINVWQPMNRVLEMEEEKAVGGYDAKGHLRSSLFVGDHLPQVAASIEFPIPRQVVFRAAEPPQQSIAALVLVREPWLMDLTTLFSKSSGDAGSAQVVLPPKPDSTALAAALAEILAYMRTAKKRYAVLTTYTHFVFIRNAGAGSGAFGPIEISEPVSATDTDVTVYAALWYWLRLVAAEK</sequence>
<keyword evidence="2" id="KW-1185">Reference proteome</keyword>
<evidence type="ECO:0000313" key="1">
    <source>
        <dbReference type="EMBL" id="KAK0553730.1"/>
    </source>
</evidence>
<dbReference type="Proteomes" id="UP001176517">
    <property type="component" value="Unassembled WGS sequence"/>
</dbReference>
<protein>
    <submittedName>
        <fullName evidence="1">Uncharacterized protein</fullName>
    </submittedName>
</protein>